<proteinExistence type="predicted"/>
<dbReference type="AlphaFoldDB" id="X1RQW3"/>
<protein>
    <submittedName>
        <fullName evidence="1">Uncharacterized protein</fullName>
    </submittedName>
</protein>
<accession>X1RQW3</accession>
<sequence>MTSINLIKGAGLKKWIPIHLSGLFVAVAISVIDIVDVFEAITACGGAFSSQVLKIFL</sequence>
<organism evidence="1">
    <name type="scientific">marine sediment metagenome</name>
    <dbReference type="NCBI Taxonomy" id="412755"/>
    <lineage>
        <taxon>unclassified sequences</taxon>
        <taxon>metagenomes</taxon>
        <taxon>ecological metagenomes</taxon>
    </lineage>
</organism>
<name>X1RQW3_9ZZZZ</name>
<feature type="non-terminal residue" evidence="1">
    <location>
        <position position="57"/>
    </location>
</feature>
<reference evidence="1" key="1">
    <citation type="journal article" date="2014" name="Front. Microbiol.">
        <title>High frequency of phylogenetically diverse reductive dehalogenase-homologous genes in deep subseafloor sedimentary metagenomes.</title>
        <authorList>
            <person name="Kawai M."/>
            <person name="Futagami T."/>
            <person name="Toyoda A."/>
            <person name="Takaki Y."/>
            <person name="Nishi S."/>
            <person name="Hori S."/>
            <person name="Arai W."/>
            <person name="Tsubouchi T."/>
            <person name="Morono Y."/>
            <person name="Uchiyama I."/>
            <person name="Ito T."/>
            <person name="Fujiyama A."/>
            <person name="Inagaki F."/>
            <person name="Takami H."/>
        </authorList>
    </citation>
    <scope>NUCLEOTIDE SEQUENCE</scope>
    <source>
        <strain evidence="1">Expedition CK06-06</strain>
    </source>
</reference>
<gene>
    <name evidence="1" type="ORF">S12H4_21412</name>
</gene>
<dbReference type="EMBL" id="BARW01011007">
    <property type="protein sequence ID" value="GAI83102.1"/>
    <property type="molecule type" value="Genomic_DNA"/>
</dbReference>
<evidence type="ECO:0000313" key="1">
    <source>
        <dbReference type="EMBL" id="GAI83102.1"/>
    </source>
</evidence>
<comment type="caution">
    <text evidence="1">The sequence shown here is derived from an EMBL/GenBank/DDBJ whole genome shotgun (WGS) entry which is preliminary data.</text>
</comment>